<dbReference type="STRING" id="1077348.A0A2G8SJB6"/>
<gene>
    <name evidence="1" type="ORF">GSI_04432</name>
</gene>
<name>A0A2G8SJB6_9APHY</name>
<protein>
    <submittedName>
        <fullName evidence="1">Uncharacterized protein</fullName>
    </submittedName>
</protein>
<dbReference type="AlphaFoldDB" id="A0A2G8SJB6"/>
<proteinExistence type="predicted"/>
<evidence type="ECO:0000313" key="1">
    <source>
        <dbReference type="EMBL" id="PIL33807.1"/>
    </source>
</evidence>
<keyword evidence="2" id="KW-1185">Reference proteome</keyword>
<comment type="caution">
    <text evidence="1">The sequence shown here is derived from an EMBL/GenBank/DDBJ whole genome shotgun (WGS) entry which is preliminary data.</text>
</comment>
<accession>A0A2G8SJB6</accession>
<dbReference type="EMBL" id="AYKW01000007">
    <property type="protein sequence ID" value="PIL33807.1"/>
    <property type="molecule type" value="Genomic_DNA"/>
</dbReference>
<organism evidence="1 2">
    <name type="scientific">Ganoderma sinense ZZ0214-1</name>
    <dbReference type="NCBI Taxonomy" id="1077348"/>
    <lineage>
        <taxon>Eukaryota</taxon>
        <taxon>Fungi</taxon>
        <taxon>Dikarya</taxon>
        <taxon>Basidiomycota</taxon>
        <taxon>Agaricomycotina</taxon>
        <taxon>Agaricomycetes</taxon>
        <taxon>Polyporales</taxon>
        <taxon>Polyporaceae</taxon>
        <taxon>Ganoderma</taxon>
    </lineage>
</organism>
<sequence>MLQVVDSSRVTQIQLCSGLESICEHLGRIPRSLKRIGCDFCSGVARTDQDGTRSLARYLKPLLAFSLIEHCHLIFHHTPPSVCDTDLALLGDVWKKLQSLELRHTRHILHGWAHPTDVQRPTLFGLIELARRCPGLIRVHLPELDARTLPKTSRVSRLGHSVREVSFNHVHYASTHAERPCAVAAVLDTVFPALDVANSMFACVSTSASAHLDFRRPGVKEAHSEWWQVMKIVRAMQLGRRHRDLADCGATFGSDFSASTTGVQNLDWELNLDMHSDYWEPEVDSHEGLCVSTEWEEDSDFDSPHDLVATTIFGHSESDFSSTDSESST</sequence>
<reference evidence="1 2" key="1">
    <citation type="journal article" date="2015" name="Sci. Rep.">
        <title>Chromosome-level genome map provides insights into diverse defense mechanisms in the medicinal fungus Ganoderma sinense.</title>
        <authorList>
            <person name="Zhu Y."/>
            <person name="Xu J."/>
            <person name="Sun C."/>
            <person name="Zhou S."/>
            <person name="Xu H."/>
            <person name="Nelson D.R."/>
            <person name="Qian J."/>
            <person name="Song J."/>
            <person name="Luo H."/>
            <person name="Xiang L."/>
            <person name="Li Y."/>
            <person name="Xu Z."/>
            <person name="Ji A."/>
            <person name="Wang L."/>
            <person name="Lu S."/>
            <person name="Hayward A."/>
            <person name="Sun W."/>
            <person name="Li X."/>
            <person name="Schwartz D.C."/>
            <person name="Wang Y."/>
            <person name="Chen S."/>
        </authorList>
    </citation>
    <scope>NUCLEOTIDE SEQUENCE [LARGE SCALE GENOMIC DNA]</scope>
    <source>
        <strain evidence="1 2">ZZ0214-1</strain>
    </source>
</reference>
<dbReference type="Proteomes" id="UP000230002">
    <property type="component" value="Unassembled WGS sequence"/>
</dbReference>
<evidence type="ECO:0000313" key="2">
    <source>
        <dbReference type="Proteomes" id="UP000230002"/>
    </source>
</evidence>